<dbReference type="InterPro" id="IPR035669">
    <property type="entry name" value="SGNH_plant_lipase-like"/>
</dbReference>
<gene>
    <name evidence="3" type="ORF">RCOM_0839620</name>
</gene>
<protein>
    <submittedName>
        <fullName evidence="3">Zinc finger protein, putative</fullName>
    </submittedName>
</protein>
<reference evidence="4" key="1">
    <citation type="journal article" date="2010" name="Nat. Biotechnol.">
        <title>Draft genome sequence of the oilseed species Ricinus communis.</title>
        <authorList>
            <person name="Chan A.P."/>
            <person name="Crabtree J."/>
            <person name="Zhao Q."/>
            <person name="Lorenzi H."/>
            <person name="Orvis J."/>
            <person name="Puiu D."/>
            <person name="Melake-Berhan A."/>
            <person name="Jones K.M."/>
            <person name="Redman J."/>
            <person name="Chen G."/>
            <person name="Cahoon E.B."/>
            <person name="Gedil M."/>
            <person name="Stanke M."/>
            <person name="Haas B.J."/>
            <person name="Wortman J.R."/>
            <person name="Fraser-Liggett C.M."/>
            <person name="Ravel J."/>
            <person name="Rabinowicz P.D."/>
        </authorList>
    </citation>
    <scope>NUCLEOTIDE SEQUENCE [LARGE SCALE GENOMIC DNA]</scope>
    <source>
        <strain evidence="4">cv. Hale</strain>
    </source>
</reference>
<dbReference type="InterPro" id="IPR001087">
    <property type="entry name" value="GDSL"/>
</dbReference>
<dbReference type="PANTHER" id="PTHR45642">
    <property type="entry name" value="GDSL ESTERASE/LIPASE EXL3"/>
    <property type="match status" value="1"/>
</dbReference>
<dbReference type="InParanoid" id="B9SQQ5"/>
<evidence type="ECO:0000256" key="1">
    <source>
        <dbReference type="ARBA" id="ARBA00008668"/>
    </source>
</evidence>
<evidence type="ECO:0000313" key="4">
    <source>
        <dbReference type="Proteomes" id="UP000008311"/>
    </source>
</evidence>
<dbReference type="SUPFAM" id="SSF52266">
    <property type="entry name" value="SGNH hydrolase"/>
    <property type="match status" value="1"/>
</dbReference>
<proteinExistence type="inferred from homology"/>
<keyword evidence="4" id="KW-1185">Reference proteome</keyword>
<dbReference type="CDD" id="cd01837">
    <property type="entry name" value="SGNH_plant_lipase_like"/>
    <property type="match status" value="1"/>
</dbReference>
<dbReference type="Proteomes" id="UP000008311">
    <property type="component" value="Unassembled WGS sequence"/>
</dbReference>
<dbReference type="PANTHER" id="PTHR45642:SF139">
    <property type="entry name" value="SGNH HYDROLASE-TYPE ESTERASE DOMAIN-CONTAINING PROTEIN"/>
    <property type="match status" value="1"/>
</dbReference>
<dbReference type="Gene3D" id="3.40.50.1110">
    <property type="entry name" value="SGNH hydrolase"/>
    <property type="match status" value="1"/>
</dbReference>
<dbReference type="Pfam" id="PF00657">
    <property type="entry name" value="Lipase_GDSL"/>
    <property type="match status" value="1"/>
</dbReference>
<dbReference type="AlphaFoldDB" id="B9SQQ5"/>
<dbReference type="EMBL" id="EQ974089">
    <property type="protein sequence ID" value="EEF34082.1"/>
    <property type="molecule type" value="Genomic_DNA"/>
</dbReference>
<dbReference type="FunCoup" id="B9SQQ5">
    <property type="interactions" value="43"/>
</dbReference>
<evidence type="ECO:0000256" key="2">
    <source>
        <dbReference type="ARBA" id="ARBA00022729"/>
    </source>
</evidence>
<dbReference type="InterPro" id="IPR050592">
    <property type="entry name" value="GDSL_lipolytic_enzyme"/>
</dbReference>
<organism evidence="3 4">
    <name type="scientific">Ricinus communis</name>
    <name type="common">Castor bean</name>
    <dbReference type="NCBI Taxonomy" id="3988"/>
    <lineage>
        <taxon>Eukaryota</taxon>
        <taxon>Viridiplantae</taxon>
        <taxon>Streptophyta</taxon>
        <taxon>Embryophyta</taxon>
        <taxon>Tracheophyta</taxon>
        <taxon>Spermatophyta</taxon>
        <taxon>Magnoliopsida</taxon>
        <taxon>eudicotyledons</taxon>
        <taxon>Gunneridae</taxon>
        <taxon>Pentapetalae</taxon>
        <taxon>rosids</taxon>
        <taxon>fabids</taxon>
        <taxon>Malpighiales</taxon>
        <taxon>Euphorbiaceae</taxon>
        <taxon>Acalyphoideae</taxon>
        <taxon>Acalypheae</taxon>
        <taxon>Ricinus</taxon>
    </lineage>
</organism>
<keyword evidence="2" id="KW-0732">Signal</keyword>
<name>B9SQQ5_RICCO</name>
<sequence>MNVNKTTAFFSNFILFSITFFLSLPYLIVASSSVTAVFAFGDSTLDAGNNNHISTIFRADHSPYGKDFPNQVPTGRFCNGKLSTDFMVSSLGLKDQLPAYLDPNLTDNDLLTGVSFASAGIGLDDITTNLANAISMSRQLDYFDQAVTRIKKLVGEEKGQSMVENAIFVISAGTNDMLDNFYELPTRKLQYSLSGYQDFLLQALESATQRLYNAGGRRFIFVGLPPIGCLPVQVTIGSVLRSQQMFQRVCVEQQNTDSIAYNKKLQALSTRLETNELKGAKVAYLDVYDLMMDMIKNPATYGYEQTLEGCCGMGLVEMGPLCNAIDQTCTDASKYMFWDAVHPTQATYWVISQVAKQTVFPHLLG</sequence>
<comment type="similarity">
    <text evidence="1">Belongs to the 'GDSL' lipolytic enzyme family.</text>
</comment>
<dbReference type="eggNOG" id="ENOG502QTDW">
    <property type="taxonomic scope" value="Eukaryota"/>
</dbReference>
<accession>B9SQQ5</accession>
<evidence type="ECO:0000313" key="3">
    <source>
        <dbReference type="EMBL" id="EEF34082.1"/>
    </source>
</evidence>
<dbReference type="InterPro" id="IPR036514">
    <property type="entry name" value="SGNH_hydro_sf"/>
</dbReference>
<dbReference type="FunFam" id="3.40.50.1110:FF:000003">
    <property type="entry name" value="GDSL esterase/lipase APG"/>
    <property type="match status" value="1"/>
</dbReference>
<dbReference type="GO" id="GO:0016788">
    <property type="term" value="F:hydrolase activity, acting on ester bonds"/>
    <property type="evidence" value="ECO:0007669"/>
    <property type="project" value="InterPro"/>
</dbReference>